<dbReference type="OrthoDB" id="6088208at2759"/>
<evidence type="ECO:0000313" key="3">
    <source>
        <dbReference type="Proteomes" id="UP000305067"/>
    </source>
</evidence>
<gene>
    <name evidence="2" type="ORF">BDV98DRAFT_562559</name>
</gene>
<accession>A0A5C3QUW3</accession>
<reference evidence="2 3" key="1">
    <citation type="journal article" date="2019" name="Nat. Ecol. Evol.">
        <title>Megaphylogeny resolves global patterns of mushroom evolution.</title>
        <authorList>
            <person name="Varga T."/>
            <person name="Krizsan K."/>
            <person name="Foldi C."/>
            <person name="Dima B."/>
            <person name="Sanchez-Garcia M."/>
            <person name="Sanchez-Ramirez S."/>
            <person name="Szollosi G.J."/>
            <person name="Szarkandi J.G."/>
            <person name="Papp V."/>
            <person name="Albert L."/>
            <person name="Andreopoulos W."/>
            <person name="Angelini C."/>
            <person name="Antonin V."/>
            <person name="Barry K.W."/>
            <person name="Bougher N.L."/>
            <person name="Buchanan P."/>
            <person name="Buyck B."/>
            <person name="Bense V."/>
            <person name="Catcheside P."/>
            <person name="Chovatia M."/>
            <person name="Cooper J."/>
            <person name="Damon W."/>
            <person name="Desjardin D."/>
            <person name="Finy P."/>
            <person name="Geml J."/>
            <person name="Haridas S."/>
            <person name="Hughes K."/>
            <person name="Justo A."/>
            <person name="Karasinski D."/>
            <person name="Kautmanova I."/>
            <person name="Kiss B."/>
            <person name="Kocsube S."/>
            <person name="Kotiranta H."/>
            <person name="LaButti K.M."/>
            <person name="Lechner B.E."/>
            <person name="Liimatainen K."/>
            <person name="Lipzen A."/>
            <person name="Lukacs Z."/>
            <person name="Mihaltcheva S."/>
            <person name="Morgado L.N."/>
            <person name="Niskanen T."/>
            <person name="Noordeloos M.E."/>
            <person name="Ohm R.A."/>
            <person name="Ortiz-Santana B."/>
            <person name="Ovrebo C."/>
            <person name="Racz N."/>
            <person name="Riley R."/>
            <person name="Savchenko A."/>
            <person name="Shiryaev A."/>
            <person name="Soop K."/>
            <person name="Spirin V."/>
            <person name="Szebenyi C."/>
            <person name="Tomsovsky M."/>
            <person name="Tulloss R.E."/>
            <person name="Uehling J."/>
            <person name="Grigoriev I.V."/>
            <person name="Vagvolgyi C."/>
            <person name="Papp T."/>
            <person name="Martin F.M."/>
            <person name="Miettinen O."/>
            <person name="Hibbett D.S."/>
            <person name="Nagy L.G."/>
        </authorList>
    </citation>
    <scope>NUCLEOTIDE SEQUENCE [LARGE SCALE GENOMIC DNA]</scope>
    <source>
        <strain evidence="2 3">CBS 309.79</strain>
    </source>
</reference>
<dbReference type="STRING" id="1884261.A0A5C3QUW3"/>
<evidence type="ECO:0000313" key="2">
    <source>
        <dbReference type="EMBL" id="TFL04620.1"/>
    </source>
</evidence>
<feature type="region of interest" description="Disordered" evidence="1">
    <location>
        <begin position="152"/>
        <end position="172"/>
    </location>
</feature>
<feature type="region of interest" description="Disordered" evidence="1">
    <location>
        <begin position="65"/>
        <end position="117"/>
    </location>
</feature>
<dbReference type="Proteomes" id="UP000305067">
    <property type="component" value="Unassembled WGS sequence"/>
</dbReference>
<organism evidence="2 3">
    <name type="scientific">Pterulicium gracile</name>
    <dbReference type="NCBI Taxonomy" id="1884261"/>
    <lineage>
        <taxon>Eukaryota</taxon>
        <taxon>Fungi</taxon>
        <taxon>Dikarya</taxon>
        <taxon>Basidiomycota</taxon>
        <taxon>Agaricomycotina</taxon>
        <taxon>Agaricomycetes</taxon>
        <taxon>Agaricomycetidae</taxon>
        <taxon>Agaricales</taxon>
        <taxon>Pleurotineae</taxon>
        <taxon>Pterulaceae</taxon>
        <taxon>Pterulicium</taxon>
    </lineage>
</organism>
<proteinExistence type="predicted"/>
<dbReference type="AlphaFoldDB" id="A0A5C3QUW3"/>
<sequence>MSTILVVRSGHQQAQVHHLETVLSSSPRQPIMPNDLATMSRASPTPSLSSKMQRRTSFEVLQGIAGPDSNLPLPSRLNGLDDVGSGSIREGVPMSFGLGNSQSHLSPSKRTSSPTRTLSRNARALADEGGSYHSTSPGSNGKLAPIDTVDLTSSSYLTPPSPNRRQSLTPGGTTKVLADLQTGVTNARNALENTKAQLRLSQRTVAQLTRQTEDLKEGRERLRLENEGLNNVVARKERLLQELLDRARKAEGEAAALKAQLKSETTSSKKSLKEMEGALSESTALSQKSEREYLTLRDSIRGMTEGWKADVGALREELKLREEEKERSREVEEAWVSDIKALREEVEENTRKSEKDAKLAQHLSEELARLRKLIQAAGRTSTPED</sequence>
<evidence type="ECO:0000256" key="1">
    <source>
        <dbReference type="SAM" id="MobiDB-lite"/>
    </source>
</evidence>
<name>A0A5C3QUW3_9AGAR</name>
<feature type="region of interest" description="Disordered" evidence="1">
    <location>
        <begin position="263"/>
        <end position="288"/>
    </location>
</feature>
<evidence type="ECO:0008006" key="4">
    <source>
        <dbReference type="Google" id="ProtNLM"/>
    </source>
</evidence>
<feature type="compositionally biased region" description="Polar residues" evidence="1">
    <location>
        <begin position="163"/>
        <end position="172"/>
    </location>
</feature>
<protein>
    <recommendedName>
        <fullName evidence="4">SWI5-dependent HO expression protein 3</fullName>
    </recommendedName>
</protein>
<dbReference type="EMBL" id="ML178818">
    <property type="protein sequence ID" value="TFL04620.1"/>
    <property type="molecule type" value="Genomic_DNA"/>
</dbReference>
<keyword evidence="3" id="KW-1185">Reference proteome</keyword>
<feature type="compositionally biased region" description="Low complexity" evidence="1">
    <location>
        <begin position="105"/>
        <end position="117"/>
    </location>
</feature>